<dbReference type="FunFam" id="1.10.8.60:FF:000115">
    <property type="entry name" value="N-ethylmaleimide-sensitive fusion protein, putative"/>
    <property type="match status" value="1"/>
</dbReference>
<evidence type="ECO:0000256" key="4">
    <source>
        <dbReference type="ARBA" id="ARBA00022840"/>
    </source>
</evidence>
<keyword evidence="4 6" id="KW-0067">ATP-binding</keyword>
<dbReference type="GO" id="GO:0046872">
    <property type="term" value="F:metal ion binding"/>
    <property type="evidence" value="ECO:0007669"/>
    <property type="project" value="UniProtKB-UniRule"/>
</dbReference>
<keyword evidence="6" id="KW-0378">Hydrolase</keyword>
<comment type="similarity">
    <text evidence="1 6">Belongs to the AAA ATPase family.</text>
</comment>
<dbReference type="FunCoup" id="A0A2V0PJ27">
    <property type="interactions" value="1867"/>
</dbReference>
<feature type="domain" description="AAA+ ATPase" evidence="7">
    <location>
        <begin position="237"/>
        <end position="384"/>
    </location>
</feature>
<evidence type="ECO:0000313" key="8">
    <source>
        <dbReference type="EMBL" id="GBF97910.1"/>
    </source>
</evidence>
<keyword evidence="6" id="KW-0460">Magnesium</keyword>
<dbReference type="Proteomes" id="UP000247498">
    <property type="component" value="Unassembled WGS sequence"/>
</dbReference>
<dbReference type="SUPFAM" id="SSF52540">
    <property type="entry name" value="P-loop containing nucleoside triphosphate hydrolases"/>
    <property type="match status" value="1"/>
</dbReference>
<keyword evidence="9" id="KW-1185">Reference proteome</keyword>
<dbReference type="InterPro" id="IPR027417">
    <property type="entry name" value="P-loop_NTPase"/>
</dbReference>
<gene>
    <name evidence="8" type="ORF">Rsub_10265</name>
</gene>
<dbReference type="EC" id="3.6.4.6" evidence="6"/>
<dbReference type="STRING" id="307507.A0A2V0PJ27"/>
<keyword evidence="6" id="KW-0479">Metal-binding</keyword>
<dbReference type="InterPro" id="IPR029067">
    <property type="entry name" value="CDC48_domain_2-like_sf"/>
</dbReference>
<dbReference type="GO" id="GO:0005524">
    <property type="term" value="F:ATP binding"/>
    <property type="evidence" value="ECO:0007669"/>
    <property type="project" value="UniProtKB-UniRule"/>
</dbReference>
<evidence type="ECO:0000256" key="6">
    <source>
        <dbReference type="RuleBase" id="RU367045"/>
    </source>
</evidence>
<protein>
    <recommendedName>
        <fullName evidence="6">Vesicle-fusing ATPase</fullName>
        <ecNumber evidence="6">3.6.4.6</ecNumber>
    </recommendedName>
</protein>
<accession>A0A2V0PJ27</accession>
<dbReference type="GO" id="GO:0035494">
    <property type="term" value="P:SNARE complex disassembly"/>
    <property type="evidence" value="ECO:0007669"/>
    <property type="project" value="InterPro"/>
</dbReference>
<comment type="caution">
    <text evidence="8">The sequence shown here is derived from an EMBL/GenBank/DDBJ whole genome shotgun (WGS) entry which is preliminary data.</text>
</comment>
<comment type="function">
    <text evidence="6">Required for vesicle-mediated transport. Catalyzes the fusion of transport vesicles within the Golgi cisternae. Is also required for transport from the endoplasmic reticulum to the Golgi stack. Seems to function as a fusion protein required for the delivery of cargo proteins to all compartments of the Golgi stack independent of vesicle origin.</text>
</comment>
<keyword evidence="3 6" id="KW-0547">Nucleotide-binding</keyword>
<keyword evidence="6" id="KW-0963">Cytoplasm</keyword>
<proteinExistence type="inferred from homology"/>
<dbReference type="SUPFAM" id="SSF50692">
    <property type="entry name" value="ADC-like"/>
    <property type="match status" value="1"/>
</dbReference>
<evidence type="ECO:0000256" key="1">
    <source>
        <dbReference type="ARBA" id="ARBA00006914"/>
    </source>
</evidence>
<evidence type="ECO:0000256" key="3">
    <source>
        <dbReference type="ARBA" id="ARBA00022741"/>
    </source>
</evidence>
<comment type="catalytic activity">
    <reaction evidence="6">
        <text>ATP + H2O = ADP + phosphate + H(+)</text>
        <dbReference type="Rhea" id="RHEA:13065"/>
        <dbReference type="ChEBI" id="CHEBI:15377"/>
        <dbReference type="ChEBI" id="CHEBI:15378"/>
        <dbReference type="ChEBI" id="CHEBI:30616"/>
        <dbReference type="ChEBI" id="CHEBI:43474"/>
        <dbReference type="ChEBI" id="CHEBI:456216"/>
        <dbReference type="EC" id="3.6.4.6"/>
    </reaction>
</comment>
<dbReference type="Pfam" id="PF02933">
    <property type="entry name" value="CDC48_2"/>
    <property type="match status" value="1"/>
</dbReference>
<dbReference type="InParanoid" id="A0A2V0PJ27"/>
<dbReference type="PANTHER" id="PTHR23078">
    <property type="entry name" value="VESICULAR-FUSION PROTEIN NSF"/>
    <property type="match status" value="1"/>
</dbReference>
<dbReference type="SMART" id="SM00382">
    <property type="entry name" value="AAA"/>
    <property type="match status" value="1"/>
</dbReference>
<feature type="non-terminal residue" evidence="8">
    <location>
        <position position="461"/>
    </location>
</feature>
<organism evidence="8 9">
    <name type="scientific">Raphidocelis subcapitata</name>
    <dbReference type="NCBI Taxonomy" id="307507"/>
    <lineage>
        <taxon>Eukaryota</taxon>
        <taxon>Viridiplantae</taxon>
        <taxon>Chlorophyta</taxon>
        <taxon>core chlorophytes</taxon>
        <taxon>Chlorophyceae</taxon>
        <taxon>CS clade</taxon>
        <taxon>Sphaeropleales</taxon>
        <taxon>Selenastraceae</taxon>
        <taxon>Raphidocelis</taxon>
    </lineage>
</organism>
<dbReference type="InterPro" id="IPR009010">
    <property type="entry name" value="Asp_de-COase-like_dom_sf"/>
</dbReference>
<dbReference type="SUPFAM" id="SSF54585">
    <property type="entry name" value="Cdc48 domain 2-like"/>
    <property type="match status" value="1"/>
</dbReference>
<evidence type="ECO:0000256" key="2">
    <source>
        <dbReference type="ARBA" id="ARBA00022448"/>
    </source>
</evidence>
<dbReference type="InterPro" id="IPR039812">
    <property type="entry name" value="Vesicle-fus_ATPase"/>
</dbReference>
<dbReference type="OrthoDB" id="9982946at2759"/>
<comment type="cofactor">
    <cofactor evidence="6">
        <name>Mg(2+)</name>
        <dbReference type="ChEBI" id="CHEBI:18420"/>
    </cofactor>
    <text evidence="6">Binds 1 Mg(2+) ion per subunit.</text>
</comment>
<evidence type="ECO:0000256" key="5">
    <source>
        <dbReference type="ARBA" id="ARBA00022927"/>
    </source>
</evidence>
<dbReference type="InterPro" id="IPR041569">
    <property type="entry name" value="AAA_lid_3"/>
</dbReference>
<dbReference type="GO" id="GO:0016887">
    <property type="term" value="F:ATP hydrolysis activity"/>
    <property type="evidence" value="ECO:0007669"/>
    <property type="project" value="InterPro"/>
</dbReference>
<dbReference type="AlphaFoldDB" id="A0A2V0PJ27"/>
<dbReference type="Pfam" id="PF17862">
    <property type="entry name" value="AAA_lid_3"/>
    <property type="match status" value="1"/>
</dbReference>
<keyword evidence="5 6" id="KW-0653">Protein transport</keyword>
<dbReference type="Gene3D" id="1.10.8.60">
    <property type="match status" value="1"/>
</dbReference>
<dbReference type="FunFam" id="3.40.50.300:FF:000187">
    <property type="entry name" value="Vesicular-fusion ATPase SEC18"/>
    <property type="match status" value="1"/>
</dbReference>
<reference evidence="8 9" key="1">
    <citation type="journal article" date="2018" name="Sci. Rep.">
        <title>Raphidocelis subcapitata (=Pseudokirchneriella subcapitata) provides an insight into genome evolution and environmental adaptations in the Sphaeropleales.</title>
        <authorList>
            <person name="Suzuki S."/>
            <person name="Yamaguchi H."/>
            <person name="Nakajima N."/>
            <person name="Kawachi M."/>
        </authorList>
    </citation>
    <scope>NUCLEOTIDE SEQUENCE [LARGE SCALE GENOMIC DNA]</scope>
    <source>
        <strain evidence="8 9">NIES-35</strain>
    </source>
</reference>
<comment type="subcellular location">
    <subcellularLocation>
        <location evidence="6">Cytoplasm</location>
    </subcellularLocation>
</comment>
<keyword evidence="2 6" id="KW-0813">Transport</keyword>
<dbReference type="Gene3D" id="2.40.40.20">
    <property type="match status" value="1"/>
</dbReference>
<dbReference type="Gene3D" id="3.10.330.10">
    <property type="match status" value="1"/>
</dbReference>
<dbReference type="GO" id="GO:0006891">
    <property type="term" value="P:intra-Golgi vesicle-mediated transport"/>
    <property type="evidence" value="ECO:0007669"/>
    <property type="project" value="TreeGrafter"/>
</dbReference>
<evidence type="ECO:0000313" key="9">
    <source>
        <dbReference type="Proteomes" id="UP000247498"/>
    </source>
</evidence>
<dbReference type="EMBL" id="BDRX01000110">
    <property type="protein sequence ID" value="GBF97910.1"/>
    <property type="molecule type" value="Genomic_DNA"/>
</dbReference>
<dbReference type="GO" id="GO:0043001">
    <property type="term" value="P:Golgi to plasma membrane protein transport"/>
    <property type="evidence" value="ECO:0007669"/>
    <property type="project" value="TreeGrafter"/>
</dbReference>
<dbReference type="InterPro" id="IPR004201">
    <property type="entry name" value="Cdc48_dom2"/>
</dbReference>
<dbReference type="Gene3D" id="3.40.50.300">
    <property type="entry name" value="P-loop containing nucleotide triphosphate hydrolases"/>
    <property type="match status" value="1"/>
</dbReference>
<evidence type="ECO:0000259" key="7">
    <source>
        <dbReference type="SMART" id="SM00382"/>
    </source>
</evidence>
<dbReference type="Pfam" id="PF00004">
    <property type="entry name" value="AAA"/>
    <property type="match status" value="1"/>
</dbReference>
<keyword evidence="6" id="KW-0931">ER-Golgi transport</keyword>
<sequence length="461" mass="49909">MATVRTVDNCPDKASATTNYVYVADGDPLTRSPFVEIGAFVFNVAGHPAVPQGAVALNSIQRRILRVSVRDTADARPYVPPPSLPAANLMYGEVAYVTDKVAQRELAAGDIIDRLLKDFTGQVVTAGQQVVFELQGLNLRLVVGSLLVSDPAGENRDVPRAFLRDSTAFIFTNGGQAPIKVTGQKGFATNQLFKSRTLSFESLGIGGLDTQFESIFRRAFASRVFPPSILERLGIHHVKGMLLFGPPGTGKTLIARQIGKMLNGKEPKVVNGPEVLSKYVGQAEENIRNLFAEAESEYKEKGESSELHIIIFDEIDAICKQRGTVRDGTATHDTIVNQLLTKIDGVDALNNILLIGMTNRRDLLDEAMLRPGRLEVQIEIGLPDESGRGQILKIHTSKMAANSFLAPDVDLLKLAAITKNFSGAELEGLVKSAASFALNRNVDINDLHKPLDEENIKAGGG</sequence>
<dbReference type="PANTHER" id="PTHR23078:SF3">
    <property type="entry name" value="VESICLE-FUSING ATPASE"/>
    <property type="match status" value="1"/>
</dbReference>
<name>A0A2V0PJ27_9CHLO</name>
<dbReference type="GO" id="GO:0005795">
    <property type="term" value="C:Golgi stack"/>
    <property type="evidence" value="ECO:0007669"/>
    <property type="project" value="TreeGrafter"/>
</dbReference>
<dbReference type="InterPro" id="IPR003959">
    <property type="entry name" value="ATPase_AAA_core"/>
</dbReference>
<dbReference type="InterPro" id="IPR003593">
    <property type="entry name" value="AAA+_ATPase"/>
</dbReference>